<feature type="domain" description="CBS" evidence="8">
    <location>
        <begin position="11"/>
        <end position="72"/>
    </location>
</feature>
<dbReference type="PROSITE" id="PS51371">
    <property type="entry name" value="CBS"/>
    <property type="match status" value="1"/>
</dbReference>
<keyword evidence="6" id="KW-0129">CBS domain</keyword>
<evidence type="ECO:0000313" key="9">
    <source>
        <dbReference type="EMBL" id="CAD8402459.1"/>
    </source>
</evidence>
<dbReference type="Gene3D" id="3.10.580.10">
    <property type="entry name" value="CBS-domain"/>
    <property type="match status" value="1"/>
</dbReference>
<evidence type="ECO:0000256" key="4">
    <source>
        <dbReference type="ARBA" id="ARBA00022989"/>
    </source>
</evidence>
<dbReference type="SUPFAM" id="SSF54631">
    <property type="entry name" value="CBS-domain pair"/>
    <property type="match status" value="1"/>
</dbReference>
<keyword evidence="4" id="KW-1133">Transmembrane helix</keyword>
<organism evidence="9">
    <name type="scientific">Rhodosorus marinus</name>
    <dbReference type="NCBI Taxonomy" id="101924"/>
    <lineage>
        <taxon>Eukaryota</taxon>
        <taxon>Rhodophyta</taxon>
        <taxon>Stylonematophyceae</taxon>
        <taxon>Stylonematales</taxon>
        <taxon>Stylonemataceae</taxon>
        <taxon>Rhodosorus</taxon>
    </lineage>
</organism>
<evidence type="ECO:0000259" key="8">
    <source>
        <dbReference type="PROSITE" id="PS51371"/>
    </source>
</evidence>
<accession>A0A7S0BU40</accession>
<dbReference type="GO" id="GO:0010960">
    <property type="term" value="P:magnesium ion homeostasis"/>
    <property type="evidence" value="ECO:0007669"/>
    <property type="project" value="InterPro"/>
</dbReference>
<evidence type="ECO:0000256" key="6">
    <source>
        <dbReference type="PROSITE-ProRule" id="PRU00703"/>
    </source>
</evidence>
<feature type="compositionally biased region" description="Basic and acidic residues" evidence="7">
    <location>
        <begin position="384"/>
        <end position="401"/>
    </location>
</feature>
<evidence type="ECO:0000256" key="2">
    <source>
        <dbReference type="ARBA" id="ARBA00022692"/>
    </source>
</evidence>
<protein>
    <recommendedName>
        <fullName evidence="8">CBS domain-containing protein</fullName>
    </recommendedName>
</protein>
<feature type="compositionally biased region" description="Acidic residues" evidence="7">
    <location>
        <begin position="404"/>
        <end position="414"/>
    </location>
</feature>
<evidence type="ECO:0000256" key="3">
    <source>
        <dbReference type="ARBA" id="ARBA00022737"/>
    </source>
</evidence>
<sequence length="414" mass="46829">MFAQKTIEEVMTPLSQVFMLEVHQHLDSKNLLLVFQSGHSRIPVYEKDRHKILGVLFAKDLLLIDPEDNIPVSTVMNFFKRELQYSFNDTRLDKMLNEFETGRGHLAVVQKLINFGRGDPYYETIGIVTLEDVIEELIGSEIVDETDVYESNSSMKKMNRKRYISSDVLRLFSHESSTTSLQNNEVLAVSSFLSTHIEEFSSRKIPPEILRQLLKESRIVEHREPPAAADAAAGSDADEDKSMITDAISGSVVSKDDDEPDRRIVGASSLELGAKKPTQPILVYKRNVPAMEATLIITGRLEVFAGSDGIHSEVGPWTLLGAKALVNELYQADFTARVIEYPLRVLKIHRKQYRNAIHRTRADSFVGKSLFTPADYVRQGRPSFENDTRAERAHPSSRESSDIYSEDDRDEDIP</sequence>
<keyword evidence="3" id="KW-0677">Repeat</keyword>
<reference evidence="9" key="1">
    <citation type="submission" date="2021-01" db="EMBL/GenBank/DDBJ databases">
        <authorList>
            <person name="Corre E."/>
            <person name="Pelletier E."/>
            <person name="Niang G."/>
            <person name="Scheremetjew M."/>
            <person name="Finn R."/>
            <person name="Kale V."/>
            <person name="Holt S."/>
            <person name="Cochrane G."/>
            <person name="Meng A."/>
            <person name="Brown T."/>
            <person name="Cohen L."/>
        </authorList>
    </citation>
    <scope>NUCLEOTIDE SEQUENCE</scope>
    <source>
        <strain evidence="9">UTEX LB 2760</strain>
    </source>
</reference>
<name>A0A7S0BU40_9RHOD</name>
<keyword evidence="5" id="KW-0472">Membrane</keyword>
<gene>
    <name evidence="9" type="ORF">RMAR0315_LOCUS12464</name>
</gene>
<feature type="region of interest" description="Disordered" evidence="7">
    <location>
        <begin position="378"/>
        <end position="414"/>
    </location>
</feature>
<dbReference type="Pfam" id="PF25562">
    <property type="entry name" value="CNBH_CNNM2_C"/>
    <property type="match status" value="1"/>
</dbReference>
<dbReference type="InterPro" id="IPR046342">
    <property type="entry name" value="CBS_dom_sf"/>
</dbReference>
<dbReference type="EMBL" id="HBEK01022688">
    <property type="protein sequence ID" value="CAD8402459.1"/>
    <property type="molecule type" value="Transcribed_RNA"/>
</dbReference>
<dbReference type="AlphaFoldDB" id="A0A7S0BU40"/>
<proteinExistence type="predicted"/>
<dbReference type="InterPro" id="IPR000644">
    <property type="entry name" value="CBS_dom"/>
</dbReference>
<dbReference type="GO" id="GO:0016020">
    <property type="term" value="C:membrane"/>
    <property type="evidence" value="ECO:0007669"/>
    <property type="project" value="UniProtKB-SubCell"/>
</dbReference>
<dbReference type="CDD" id="cd04590">
    <property type="entry name" value="CBS_pair_CorC_HlyC_assoc"/>
    <property type="match status" value="1"/>
</dbReference>
<dbReference type="InterPro" id="IPR045095">
    <property type="entry name" value="ACDP"/>
</dbReference>
<keyword evidence="2" id="KW-0812">Transmembrane</keyword>
<comment type="subcellular location">
    <subcellularLocation>
        <location evidence="1">Membrane</location>
        <topology evidence="1">Multi-pass membrane protein</topology>
    </subcellularLocation>
</comment>
<dbReference type="FunFam" id="3.10.580.10:FF:000006">
    <property type="entry name" value="DUF21 and CBS domain protein"/>
    <property type="match status" value="1"/>
</dbReference>
<evidence type="ECO:0000256" key="7">
    <source>
        <dbReference type="SAM" id="MobiDB-lite"/>
    </source>
</evidence>
<evidence type="ECO:0000256" key="1">
    <source>
        <dbReference type="ARBA" id="ARBA00004141"/>
    </source>
</evidence>
<dbReference type="PANTHER" id="PTHR12064">
    <property type="entry name" value="METAL TRANSPORTER CNNM"/>
    <property type="match status" value="1"/>
</dbReference>
<evidence type="ECO:0000256" key="5">
    <source>
        <dbReference type="ARBA" id="ARBA00023136"/>
    </source>
</evidence>
<dbReference type="PANTHER" id="PTHR12064:SF94">
    <property type="entry name" value="UNEXTENDED PROTEIN"/>
    <property type="match status" value="1"/>
</dbReference>
<dbReference type="InterPro" id="IPR044751">
    <property type="entry name" value="Ion_transp-like_CBS"/>
</dbReference>